<gene>
    <name evidence="3" type="ORF">SAMN02745189_01239</name>
</gene>
<keyword evidence="4" id="KW-1185">Reference proteome</keyword>
<dbReference type="InterPro" id="IPR008326">
    <property type="entry name" value="PdhI-like"/>
</dbReference>
<dbReference type="PIRSF" id="PIRSF034852">
    <property type="entry name" value="UCP034852"/>
    <property type="match status" value="1"/>
</dbReference>
<dbReference type="OrthoDB" id="1645729at2"/>
<evidence type="ECO:0000313" key="4">
    <source>
        <dbReference type="Proteomes" id="UP000184206"/>
    </source>
</evidence>
<evidence type="ECO:0000259" key="2">
    <source>
        <dbReference type="Pfam" id="PF01521"/>
    </source>
</evidence>
<dbReference type="STRING" id="1123231.SAMN02745189_01239"/>
<dbReference type="InterPro" id="IPR000361">
    <property type="entry name" value="ATAP_core_dom"/>
</dbReference>
<proteinExistence type="inferred from homology"/>
<dbReference type="SUPFAM" id="SSF89360">
    <property type="entry name" value="HesB-like domain"/>
    <property type="match status" value="1"/>
</dbReference>
<dbReference type="RefSeq" id="WP_072709431.1">
    <property type="nucleotide sequence ID" value="NZ_FRCF01000003.1"/>
</dbReference>
<evidence type="ECO:0000256" key="1">
    <source>
        <dbReference type="ARBA" id="ARBA00006718"/>
    </source>
</evidence>
<feature type="domain" description="Core" evidence="2">
    <location>
        <begin position="1"/>
        <end position="93"/>
    </location>
</feature>
<reference evidence="3 4" key="1">
    <citation type="submission" date="2016-11" db="EMBL/GenBank/DDBJ databases">
        <authorList>
            <person name="Jaros S."/>
            <person name="Januszkiewicz K."/>
            <person name="Wedrychowicz H."/>
        </authorList>
    </citation>
    <scope>NUCLEOTIDE SEQUENCE [LARGE SCALE GENOMIC DNA]</scope>
    <source>
        <strain evidence="3 4">DSM 16010</strain>
    </source>
</reference>
<dbReference type="Proteomes" id="UP000184206">
    <property type="component" value="Unassembled WGS sequence"/>
</dbReference>
<dbReference type="Pfam" id="PF01521">
    <property type="entry name" value="Fe-S_biosyn"/>
    <property type="match status" value="1"/>
</dbReference>
<organism evidence="3 4">
    <name type="scientific">Lacicoccus alkaliphilus DSM 16010</name>
    <dbReference type="NCBI Taxonomy" id="1123231"/>
    <lineage>
        <taxon>Bacteria</taxon>
        <taxon>Bacillati</taxon>
        <taxon>Bacillota</taxon>
        <taxon>Bacilli</taxon>
        <taxon>Bacillales</taxon>
        <taxon>Salinicoccaceae</taxon>
        <taxon>Lacicoccus</taxon>
    </lineage>
</organism>
<evidence type="ECO:0000313" key="3">
    <source>
        <dbReference type="EMBL" id="SHL91673.1"/>
    </source>
</evidence>
<sequence length="103" mass="12209">MKLNVTDAALKWFKDDVELESGDKVRFFVQIYGDSAVREGYSLAFTLDRDDRKKAVEYEKDGIEFYVNETDVWFFDDHDLSVEYDEDKDEVVFNYIGQKKRQA</sequence>
<name>A0A1M7EIY0_9BACL</name>
<accession>A0A1M7EIY0</accession>
<dbReference type="InterPro" id="IPR035903">
    <property type="entry name" value="HesB-like_dom_sf"/>
</dbReference>
<dbReference type="EMBL" id="FRCF01000003">
    <property type="protein sequence ID" value="SHL91673.1"/>
    <property type="molecule type" value="Genomic_DNA"/>
</dbReference>
<protein>
    <submittedName>
        <fullName evidence="3">Uncharacterized protein YneR</fullName>
    </submittedName>
</protein>
<dbReference type="AlphaFoldDB" id="A0A1M7EIY0"/>
<comment type="similarity">
    <text evidence="1">Belongs to the HesB/IscA family.</text>
</comment>